<keyword evidence="4 9" id="KW-0460">Magnesium</keyword>
<evidence type="ECO:0000256" key="2">
    <source>
        <dbReference type="ARBA" id="ARBA00022679"/>
    </source>
</evidence>
<comment type="pathway">
    <text evidence="1 9 11">Cofactor biosynthesis; thiamine diphosphate biosynthesis; thiamine phosphate from 4-amino-2-methyl-5-diphosphomethylpyrimidine and 4-methyl-5-(2-phosphoethyl)-thiazole: step 1/1.</text>
</comment>
<dbReference type="InterPro" id="IPR013785">
    <property type="entry name" value="Aldolase_TIM"/>
</dbReference>
<keyword evidence="2 9" id="KW-0808">Transferase</keyword>
<evidence type="ECO:0000256" key="10">
    <source>
        <dbReference type="RuleBase" id="RU003826"/>
    </source>
</evidence>
<dbReference type="SUPFAM" id="SSF51391">
    <property type="entry name" value="Thiamin phosphate synthase"/>
    <property type="match status" value="1"/>
</dbReference>
<dbReference type="GO" id="GO:0004789">
    <property type="term" value="F:thiamine-phosphate diphosphorylase activity"/>
    <property type="evidence" value="ECO:0007669"/>
    <property type="project" value="UniProtKB-UniRule"/>
</dbReference>
<evidence type="ECO:0000256" key="11">
    <source>
        <dbReference type="RuleBase" id="RU004253"/>
    </source>
</evidence>
<feature type="binding site" evidence="9">
    <location>
        <position position="111"/>
    </location>
    <ligand>
        <name>4-amino-2-methyl-5-(diphosphooxymethyl)pyrimidine</name>
        <dbReference type="ChEBI" id="CHEBI:57841"/>
    </ligand>
</feature>
<dbReference type="GO" id="GO:0005737">
    <property type="term" value="C:cytoplasm"/>
    <property type="evidence" value="ECO:0007669"/>
    <property type="project" value="TreeGrafter"/>
</dbReference>
<dbReference type="Proteomes" id="UP000319502">
    <property type="component" value="Unassembled WGS sequence"/>
</dbReference>
<dbReference type="GO" id="GO:0000287">
    <property type="term" value="F:magnesium ion binding"/>
    <property type="evidence" value="ECO:0007669"/>
    <property type="project" value="UniProtKB-UniRule"/>
</dbReference>
<evidence type="ECO:0000256" key="6">
    <source>
        <dbReference type="ARBA" id="ARBA00047334"/>
    </source>
</evidence>
<keyword evidence="5 9" id="KW-0784">Thiamine biosynthesis</keyword>
<dbReference type="AlphaFoldDB" id="A0A557R2Q2"/>
<evidence type="ECO:0000256" key="5">
    <source>
        <dbReference type="ARBA" id="ARBA00022977"/>
    </source>
</evidence>
<proteinExistence type="inferred from homology"/>
<dbReference type="OrthoDB" id="9810880at2"/>
<dbReference type="PANTHER" id="PTHR20857">
    <property type="entry name" value="THIAMINE-PHOSPHATE PYROPHOSPHORYLASE"/>
    <property type="match status" value="1"/>
</dbReference>
<comment type="similarity">
    <text evidence="9 10">Belongs to the thiamine-phosphate synthase family.</text>
</comment>
<evidence type="ECO:0000256" key="7">
    <source>
        <dbReference type="ARBA" id="ARBA00047851"/>
    </source>
</evidence>
<comment type="catalytic activity">
    <reaction evidence="7 9 10">
        <text>2-(2-carboxy-4-methylthiazol-5-yl)ethyl phosphate + 4-amino-2-methyl-5-(diphosphooxymethyl)pyrimidine + 2 H(+) = thiamine phosphate + CO2 + diphosphate</text>
        <dbReference type="Rhea" id="RHEA:47848"/>
        <dbReference type="ChEBI" id="CHEBI:15378"/>
        <dbReference type="ChEBI" id="CHEBI:16526"/>
        <dbReference type="ChEBI" id="CHEBI:33019"/>
        <dbReference type="ChEBI" id="CHEBI:37575"/>
        <dbReference type="ChEBI" id="CHEBI:57841"/>
        <dbReference type="ChEBI" id="CHEBI:62890"/>
        <dbReference type="EC" id="2.5.1.3"/>
    </reaction>
</comment>
<dbReference type="RefSeq" id="WP_144307918.1">
    <property type="nucleotide sequence ID" value="NZ_VMNK01000002.1"/>
</dbReference>
<feature type="binding site" evidence="9">
    <location>
        <position position="168"/>
    </location>
    <ligand>
        <name>2-[(2R,5Z)-2-carboxy-4-methylthiazol-5(2H)-ylidene]ethyl phosphate</name>
        <dbReference type="ChEBI" id="CHEBI:62899"/>
    </ligand>
</feature>
<comment type="catalytic activity">
    <reaction evidence="8 9 10">
        <text>2-[(2R,5Z)-2-carboxy-4-methylthiazol-5(2H)-ylidene]ethyl phosphate + 4-amino-2-methyl-5-(diphosphooxymethyl)pyrimidine + 2 H(+) = thiamine phosphate + CO2 + diphosphate</text>
        <dbReference type="Rhea" id="RHEA:47844"/>
        <dbReference type="ChEBI" id="CHEBI:15378"/>
        <dbReference type="ChEBI" id="CHEBI:16526"/>
        <dbReference type="ChEBI" id="CHEBI:33019"/>
        <dbReference type="ChEBI" id="CHEBI:37575"/>
        <dbReference type="ChEBI" id="CHEBI:57841"/>
        <dbReference type="ChEBI" id="CHEBI:62899"/>
        <dbReference type="EC" id="2.5.1.3"/>
    </reaction>
</comment>
<feature type="binding site" evidence="9">
    <location>
        <position position="73"/>
    </location>
    <ligand>
        <name>Mg(2+)</name>
        <dbReference type="ChEBI" id="CHEBI:18420"/>
    </ligand>
</feature>
<comment type="function">
    <text evidence="9">Condenses 4-methyl-5-(beta-hydroxyethyl)thiazole monophosphate (THZ-P) and 2-methyl-4-amino-5-hydroxymethyl pyrimidine pyrophosphate (HMP-PP) to form thiamine monophosphate (TMP).</text>
</comment>
<organism evidence="13 14">
    <name type="scientific">Denitromonas halophila</name>
    <dbReference type="NCBI Taxonomy" id="1629404"/>
    <lineage>
        <taxon>Bacteria</taxon>
        <taxon>Pseudomonadati</taxon>
        <taxon>Pseudomonadota</taxon>
        <taxon>Betaproteobacteria</taxon>
        <taxon>Rhodocyclales</taxon>
        <taxon>Zoogloeaceae</taxon>
        <taxon>Denitromonas</taxon>
    </lineage>
</organism>
<dbReference type="GO" id="GO:0009229">
    <property type="term" value="P:thiamine diphosphate biosynthetic process"/>
    <property type="evidence" value="ECO:0007669"/>
    <property type="project" value="UniProtKB-UniRule"/>
</dbReference>
<feature type="binding site" evidence="9">
    <location>
        <begin position="138"/>
        <end position="140"/>
    </location>
    <ligand>
        <name>2-[(2R,5Z)-2-carboxy-4-methylthiazol-5(2H)-ylidene]ethyl phosphate</name>
        <dbReference type="ChEBI" id="CHEBI:62899"/>
    </ligand>
</feature>
<dbReference type="PANTHER" id="PTHR20857:SF15">
    <property type="entry name" value="THIAMINE-PHOSPHATE SYNTHASE"/>
    <property type="match status" value="1"/>
</dbReference>
<evidence type="ECO:0000259" key="12">
    <source>
        <dbReference type="Pfam" id="PF02581"/>
    </source>
</evidence>
<feature type="domain" description="Thiamine phosphate synthase/TenI" evidence="12">
    <location>
        <begin position="11"/>
        <end position="191"/>
    </location>
</feature>
<comment type="caution">
    <text evidence="13">The sequence shown here is derived from an EMBL/GenBank/DDBJ whole genome shotgun (WGS) entry which is preliminary data.</text>
</comment>
<reference evidence="13 14" key="1">
    <citation type="submission" date="2019-07" db="EMBL/GenBank/DDBJ databases">
        <title>The pathways for chlorine oxyanion respiration interact through the shared metabolite chlorate.</title>
        <authorList>
            <person name="Barnum T.P."/>
            <person name="Cheng Y."/>
            <person name="Hill K.A."/>
            <person name="Lucas L.N."/>
            <person name="Carlson H.K."/>
            <person name="Coates J.D."/>
        </authorList>
    </citation>
    <scope>NUCLEOTIDE SEQUENCE [LARGE SCALE GENOMIC DNA]</scope>
    <source>
        <strain evidence="13 14">SFB-3</strain>
    </source>
</reference>
<dbReference type="InterPro" id="IPR022998">
    <property type="entry name" value="ThiamineP_synth_TenI"/>
</dbReference>
<keyword evidence="14" id="KW-1185">Reference proteome</keyword>
<feature type="binding site" evidence="9">
    <location>
        <begin position="188"/>
        <end position="189"/>
    </location>
    <ligand>
        <name>2-[(2R,5Z)-2-carboxy-4-methylthiazol-5(2H)-ylidene]ethyl phosphate</name>
        <dbReference type="ChEBI" id="CHEBI:62899"/>
    </ligand>
</feature>
<dbReference type="InterPro" id="IPR034291">
    <property type="entry name" value="TMP_synthase"/>
</dbReference>
<sequence length="217" mass="22572">MSVATPPMRGLYLVTPDWDDSARLFSAVDAALAGQPALLQYRNKSTDAARRLNEASRLAALCRRAGVPFIVNDDLELALRVEADGVHLGRDDGALERARERLGADRMLGVTCYNDVARAEAAEVLGADYVAFGAMFPSPSKPQAVVATPAVLSLARQRCAVPVAAIGGITLENAAPLVAAGADLLAVISDVFMAADVAARAAAYGALFDGATPPARP</sequence>
<feature type="binding site" evidence="9">
    <location>
        <position position="141"/>
    </location>
    <ligand>
        <name>4-amino-2-methyl-5-(diphosphooxymethyl)pyrimidine</name>
        <dbReference type="ChEBI" id="CHEBI:57841"/>
    </ligand>
</feature>
<dbReference type="UniPathway" id="UPA00060">
    <property type="reaction ID" value="UER00141"/>
</dbReference>
<dbReference type="CDD" id="cd00564">
    <property type="entry name" value="TMP_TenI"/>
    <property type="match status" value="1"/>
</dbReference>
<gene>
    <name evidence="9" type="primary">thiE</name>
    <name evidence="13" type="ORF">FHP91_01435</name>
</gene>
<protein>
    <recommendedName>
        <fullName evidence="9">Thiamine-phosphate synthase</fullName>
        <shortName evidence="9">TP synthase</shortName>
        <shortName evidence="9">TPS</shortName>
        <ecNumber evidence="9">2.5.1.3</ecNumber>
    </recommendedName>
    <alternativeName>
        <fullName evidence="9">Thiamine-phosphate pyrophosphorylase</fullName>
        <shortName evidence="9">TMP pyrophosphorylase</shortName>
        <shortName evidence="9">TMP-PPase</shortName>
    </alternativeName>
</protein>
<dbReference type="HAMAP" id="MF_00097">
    <property type="entry name" value="TMP_synthase"/>
    <property type="match status" value="1"/>
</dbReference>
<dbReference type="EC" id="2.5.1.3" evidence="9"/>
<name>A0A557R2Q2_9RHOO</name>
<dbReference type="Gene3D" id="3.20.20.70">
    <property type="entry name" value="Aldolase class I"/>
    <property type="match status" value="1"/>
</dbReference>
<dbReference type="Pfam" id="PF02581">
    <property type="entry name" value="TMP-TENI"/>
    <property type="match status" value="1"/>
</dbReference>
<feature type="binding site" evidence="9">
    <location>
        <position position="92"/>
    </location>
    <ligand>
        <name>Mg(2+)</name>
        <dbReference type="ChEBI" id="CHEBI:18420"/>
    </ligand>
</feature>
<dbReference type="InterPro" id="IPR036206">
    <property type="entry name" value="ThiamineP_synth_sf"/>
</dbReference>
<comment type="cofactor">
    <cofactor evidence="9">
        <name>Mg(2+)</name>
        <dbReference type="ChEBI" id="CHEBI:18420"/>
    </cofactor>
    <text evidence="9">Binds 1 Mg(2+) ion per subunit.</text>
</comment>
<evidence type="ECO:0000256" key="1">
    <source>
        <dbReference type="ARBA" id="ARBA00005165"/>
    </source>
</evidence>
<accession>A0A557R2Q2</accession>
<evidence type="ECO:0000313" key="13">
    <source>
        <dbReference type="EMBL" id="TVO59406.1"/>
    </source>
</evidence>
<evidence type="ECO:0000256" key="3">
    <source>
        <dbReference type="ARBA" id="ARBA00022723"/>
    </source>
</evidence>
<feature type="binding site" evidence="9">
    <location>
        <position position="72"/>
    </location>
    <ligand>
        <name>4-amino-2-methyl-5-(diphosphooxymethyl)pyrimidine</name>
        <dbReference type="ChEBI" id="CHEBI:57841"/>
    </ligand>
</feature>
<keyword evidence="3 9" id="KW-0479">Metal-binding</keyword>
<comment type="catalytic activity">
    <reaction evidence="6 9 10">
        <text>4-methyl-5-(2-phosphooxyethyl)-thiazole + 4-amino-2-methyl-5-(diphosphooxymethyl)pyrimidine + H(+) = thiamine phosphate + diphosphate</text>
        <dbReference type="Rhea" id="RHEA:22328"/>
        <dbReference type="ChEBI" id="CHEBI:15378"/>
        <dbReference type="ChEBI" id="CHEBI:33019"/>
        <dbReference type="ChEBI" id="CHEBI:37575"/>
        <dbReference type="ChEBI" id="CHEBI:57841"/>
        <dbReference type="ChEBI" id="CHEBI:58296"/>
        <dbReference type="EC" id="2.5.1.3"/>
    </reaction>
</comment>
<evidence type="ECO:0000256" key="9">
    <source>
        <dbReference type="HAMAP-Rule" id="MF_00097"/>
    </source>
</evidence>
<evidence type="ECO:0000256" key="4">
    <source>
        <dbReference type="ARBA" id="ARBA00022842"/>
    </source>
</evidence>
<feature type="binding site" evidence="9">
    <location>
        <begin position="40"/>
        <end position="44"/>
    </location>
    <ligand>
        <name>4-amino-2-methyl-5-(diphosphooxymethyl)pyrimidine</name>
        <dbReference type="ChEBI" id="CHEBI:57841"/>
    </ligand>
</feature>
<evidence type="ECO:0000256" key="8">
    <source>
        <dbReference type="ARBA" id="ARBA00047883"/>
    </source>
</evidence>
<dbReference type="GO" id="GO:0009228">
    <property type="term" value="P:thiamine biosynthetic process"/>
    <property type="evidence" value="ECO:0007669"/>
    <property type="project" value="UniProtKB-KW"/>
</dbReference>
<dbReference type="EMBL" id="VMNK01000002">
    <property type="protein sequence ID" value="TVO59406.1"/>
    <property type="molecule type" value="Genomic_DNA"/>
</dbReference>
<dbReference type="NCBIfam" id="TIGR00693">
    <property type="entry name" value="thiE"/>
    <property type="match status" value="1"/>
</dbReference>
<evidence type="ECO:0000313" key="14">
    <source>
        <dbReference type="Proteomes" id="UP000319502"/>
    </source>
</evidence>